<proteinExistence type="predicted"/>
<gene>
    <name evidence="3" type="ORF">DM819_21730</name>
</gene>
<evidence type="ECO:0000313" key="3">
    <source>
        <dbReference type="EMBL" id="NWL48413.1"/>
    </source>
</evidence>
<evidence type="ECO:0000313" key="4">
    <source>
        <dbReference type="Proteomes" id="UP000704738"/>
    </source>
</evidence>
<comment type="caution">
    <text evidence="3">The sequence shown here is derived from an EMBL/GenBank/DDBJ whole genome shotgun (WGS) entry which is preliminary data.</text>
</comment>
<feature type="coiled-coil region" evidence="1">
    <location>
        <begin position="559"/>
        <end position="590"/>
    </location>
</feature>
<dbReference type="RefSeq" id="WP_179053308.1">
    <property type="nucleotide sequence ID" value="NZ_QJRE01000114.1"/>
</dbReference>
<evidence type="ECO:0000259" key="2">
    <source>
        <dbReference type="Pfam" id="PF09718"/>
    </source>
</evidence>
<dbReference type="EMBL" id="QJRE01000114">
    <property type="protein sequence ID" value="NWL48413.1"/>
    <property type="molecule type" value="Genomic_DNA"/>
</dbReference>
<feature type="domain" description="Bacteriophage tail tape measure C-terminal" evidence="2">
    <location>
        <begin position="590"/>
        <end position="662"/>
    </location>
</feature>
<organism evidence="3 4">
    <name type="scientific">Pseudomonas hunanensis</name>
    <dbReference type="NCBI Taxonomy" id="1247546"/>
    <lineage>
        <taxon>Bacteria</taxon>
        <taxon>Pseudomonadati</taxon>
        <taxon>Pseudomonadota</taxon>
        <taxon>Gammaproteobacteria</taxon>
        <taxon>Pseudomonadales</taxon>
        <taxon>Pseudomonadaceae</taxon>
        <taxon>Pseudomonas</taxon>
    </lineage>
</organism>
<name>A0ABD6N567_9PSED</name>
<keyword evidence="1" id="KW-0175">Coiled coil</keyword>
<feature type="coiled-coil region" evidence="1">
    <location>
        <begin position="463"/>
        <end position="490"/>
    </location>
</feature>
<accession>A0ABD6N567</accession>
<reference evidence="3 4" key="1">
    <citation type="submission" date="2018-06" db="EMBL/GenBank/DDBJ databases">
        <title>Bacteria isolated from soil of Wuhan.</title>
        <authorList>
            <person name="Xiang W."/>
            <person name="Huang C."/>
        </authorList>
    </citation>
    <scope>NUCLEOTIDE SEQUENCE [LARGE SCALE GENOMIC DNA]</scope>
    <source>
        <strain evidence="4">xwS4</strain>
    </source>
</reference>
<dbReference type="AlphaFoldDB" id="A0ABD6N567"/>
<dbReference type="Proteomes" id="UP000704738">
    <property type="component" value="Unassembled WGS sequence"/>
</dbReference>
<dbReference type="InterPro" id="IPR006431">
    <property type="entry name" value="Phage_tape_meas_C"/>
</dbReference>
<dbReference type="Pfam" id="PF09718">
    <property type="entry name" value="Tape_meas_lam_C"/>
    <property type="match status" value="1"/>
</dbReference>
<sequence length="816" mass="86118">MASRSLGTLTLDVIAQVGGFVAGMDKAERSSAKWRKEVEKSAKAVGTAVGAGVATAVTAFTTMMVSAVNSASEISNLAAVANVSVADFQKMAVGARTVGIEQDKLADILKDVNDKVGDFLNTGGGGMADFFEQIAPKVGVTADQFKNLSGSQALGLYVSSLEKAKVSQADMTFYLEAIASDATALLPLLRNNAEGFRKYGDAAEAAGAVMDEKTILAAKQFSTELTVLGTYLGSVKTALAAELMPVLAQFSKDLTDTTANAGGLQKKVKDLAGDLVEAVAVTATLADGLGRAFKVVAGVIAAGFATTFSYIQQLGAAGNKILGAVTFGEMSKNFKADAAKLTSDAVDNMTTANSIVIDMMKEFEKPWAGDTIRQYVIDAKKAAAELGTITPPGTFTPTTPAQQEAAKAAEAAAKKLQGQFDTAEEGYKRQIALINTETDKRKEATEVAKLQFELEAGNLQGLSEKQQERLKGLAAELDQLKKLKQAKEDDKAVSEFGASVKRQLDIDQRALDAPLLNAYSSDEMKQRALDLLAIEQDYQDRLEDLRQRHEAGDVSDSAYERETEILNKALEERRAMQEKYYEDIDKLQQNGTAGFISGFATQAEAAMDLYSNMQNVGADTFQNLTDTLTQWAETGKLDVQGFASTFIQSMGHALMSYAAAQVAMAALSAFTAMIGVPFVGPAIAPGAAIAAAGAAGVLMTAVGASLDGQAHDGIDYVPADGTWNLKKGERVTTAETSAKLDRTLDDVAKNSGGGGGVRDVKIINNGQPATARMQMDGATMTLILDAVAADFNSSLGRNGRYSKAVEGTYGTRRVPK</sequence>
<protein>
    <submittedName>
        <fullName evidence="3">Tail tape measure protein</fullName>
    </submittedName>
</protein>
<evidence type="ECO:0000256" key="1">
    <source>
        <dbReference type="SAM" id="Coils"/>
    </source>
</evidence>